<gene>
    <name evidence="3" type="primary">paaI</name>
    <name evidence="3" type="ORF">ACFQRF_02300</name>
</gene>
<keyword evidence="1 3" id="KW-0378">Hydrolase</keyword>
<dbReference type="PANTHER" id="PTHR42856">
    <property type="entry name" value="ACYL-COENZYME A THIOESTERASE PAAI"/>
    <property type="match status" value="1"/>
</dbReference>
<keyword evidence="4" id="KW-1185">Reference proteome</keyword>
<sequence length="155" mass="15619">MTDSGHADEPAAPGAADAQAAAERAVTAMLAADTASTALGIEVTGVRPGHAVARMRVTERMVNGHGVCHGGYVFLLADTAFAAAGNSHGVVTVAAAADITFVSSARQGDVLTAGAAERVRYGRSGIYDVTVTRQDGAVVAEFRGTGRTLPNGPGR</sequence>
<dbReference type="InterPro" id="IPR003736">
    <property type="entry name" value="PAAI_dom"/>
</dbReference>
<organism evidence="3 4">
    <name type="scientific">Marinactinospora rubrisoli</name>
    <dbReference type="NCBI Taxonomy" id="2715399"/>
    <lineage>
        <taxon>Bacteria</taxon>
        <taxon>Bacillati</taxon>
        <taxon>Actinomycetota</taxon>
        <taxon>Actinomycetes</taxon>
        <taxon>Streptosporangiales</taxon>
        <taxon>Nocardiopsidaceae</taxon>
        <taxon>Marinactinospora</taxon>
    </lineage>
</organism>
<comment type="caution">
    <text evidence="3">The sequence shown here is derived from an EMBL/GenBank/DDBJ whole genome shotgun (WGS) entry which is preliminary data.</text>
</comment>
<dbReference type="Gene3D" id="3.10.129.10">
    <property type="entry name" value="Hotdog Thioesterase"/>
    <property type="match status" value="1"/>
</dbReference>
<dbReference type="InterPro" id="IPR052723">
    <property type="entry name" value="Acyl-CoA_thioesterase_PaaI"/>
</dbReference>
<dbReference type="InterPro" id="IPR011973">
    <property type="entry name" value="PaaD"/>
</dbReference>
<evidence type="ECO:0000313" key="3">
    <source>
        <dbReference type="EMBL" id="MFC7326561.1"/>
    </source>
</evidence>
<accession>A0ABW2KBD2</accession>
<evidence type="ECO:0000259" key="2">
    <source>
        <dbReference type="Pfam" id="PF03061"/>
    </source>
</evidence>
<dbReference type="Proteomes" id="UP001596540">
    <property type="component" value="Unassembled WGS sequence"/>
</dbReference>
<evidence type="ECO:0000256" key="1">
    <source>
        <dbReference type="ARBA" id="ARBA00022801"/>
    </source>
</evidence>
<evidence type="ECO:0000313" key="4">
    <source>
        <dbReference type="Proteomes" id="UP001596540"/>
    </source>
</evidence>
<dbReference type="InterPro" id="IPR006683">
    <property type="entry name" value="Thioestr_dom"/>
</dbReference>
<protein>
    <submittedName>
        <fullName evidence="3">Hydroxyphenylacetyl-CoA thioesterase PaaI</fullName>
        <ecNumber evidence="3">3.1.2.-</ecNumber>
    </submittedName>
</protein>
<dbReference type="EC" id="3.1.2.-" evidence="3"/>
<dbReference type="InterPro" id="IPR029069">
    <property type="entry name" value="HotDog_dom_sf"/>
</dbReference>
<dbReference type="RefSeq" id="WP_379868361.1">
    <property type="nucleotide sequence ID" value="NZ_JBHTBH010000001.1"/>
</dbReference>
<reference evidence="4" key="1">
    <citation type="journal article" date="2019" name="Int. J. Syst. Evol. Microbiol.">
        <title>The Global Catalogue of Microorganisms (GCM) 10K type strain sequencing project: providing services to taxonomists for standard genome sequencing and annotation.</title>
        <authorList>
            <consortium name="The Broad Institute Genomics Platform"/>
            <consortium name="The Broad Institute Genome Sequencing Center for Infectious Disease"/>
            <person name="Wu L."/>
            <person name="Ma J."/>
        </authorList>
    </citation>
    <scope>NUCLEOTIDE SEQUENCE [LARGE SCALE GENOMIC DNA]</scope>
    <source>
        <strain evidence="4">CGMCC 4.7382</strain>
    </source>
</reference>
<dbReference type="PANTHER" id="PTHR42856:SF1">
    <property type="entry name" value="ACYL-COENZYME A THIOESTERASE PAAI"/>
    <property type="match status" value="1"/>
</dbReference>
<dbReference type="NCBIfam" id="TIGR02286">
    <property type="entry name" value="PaaD"/>
    <property type="match status" value="1"/>
</dbReference>
<dbReference type="Pfam" id="PF03061">
    <property type="entry name" value="4HBT"/>
    <property type="match status" value="1"/>
</dbReference>
<proteinExistence type="predicted"/>
<dbReference type="NCBIfam" id="TIGR00369">
    <property type="entry name" value="unchar_dom_1"/>
    <property type="match status" value="1"/>
</dbReference>
<dbReference type="EMBL" id="JBHTBH010000001">
    <property type="protein sequence ID" value="MFC7326561.1"/>
    <property type="molecule type" value="Genomic_DNA"/>
</dbReference>
<feature type="domain" description="Thioesterase" evidence="2">
    <location>
        <begin position="65"/>
        <end position="139"/>
    </location>
</feature>
<dbReference type="SUPFAM" id="SSF54637">
    <property type="entry name" value="Thioesterase/thiol ester dehydrase-isomerase"/>
    <property type="match status" value="1"/>
</dbReference>
<name>A0ABW2KBD2_9ACTN</name>
<dbReference type="CDD" id="cd03443">
    <property type="entry name" value="PaaI_thioesterase"/>
    <property type="match status" value="1"/>
</dbReference>
<dbReference type="GO" id="GO:0016787">
    <property type="term" value="F:hydrolase activity"/>
    <property type="evidence" value="ECO:0007669"/>
    <property type="project" value="UniProtKB-KW"/>
</dbReference>